<keyword evidence="3" id="KW-1185">Reference proteome</keyword>
<protein>
    <submittedName>
        <fullName evidence="2">Uncharacterized protein</fullName>
    </submittedName>
</protein>
<feature type="region of interest" description="Disordered" evidence="1">
    <location>
        <begin position="35"/>
        <end position="67"/>
    </location>
</feature>
<comment type="caution">
    <text evidence="2">The sequence shown here is derived from an EMBL/GenBank/DDBJ whole genome shotgun (WGS) entry which is preliminary data.</text>
</comment>
<reference evidence="2 3" key="1">
    <citation type="submission" date="2019-02" db="EMBL/GenBank/DDBJ databases">
        <title>Deep-cultivation of Planctomycetes and their phenomic and genomic characterization uncovers novel biology.</title>
        <authorList>
            <person name="Wiegand S."/>
            <person name="Jogler M."/>
            <person name="Boedeker C."/>
            <person name="Pinto D."/>
            <person name="Vollmers J."/>
            <person name="Rivas-Marin E."/>
            <person name="Kohn T."/>
            <person name="Peeters S.H."/>
            <person name="Heuer A."/>
            <person name="Rast P."/>
            <person name="Oberbeckmann S."/>
            <person name="Bunk B."/>
            <person name="Jeske O."/>
            <person name="Meyerdierks A."/>
            <person name="Storesund J.E."/>
            <person name="Kallscheuer N."/>
            <person name="Luecker S."/>
            <person name="Lage O.M."/>
            <person name="Pohl T."/>
            <person name="Merkel B.J."/>
            <person name="Hornburger P."/>
            <person name="Mueller R.-W."/>
            <person name="Bruemmer F."/>
            <person name="Labrenz M."/>
            <person name="Spormann A.M."/>
            <person name="Op Den Camp H."/>
            <person name="Overmann J."/>
            <person name="Amann R."/>
            <person name="Jetten M.S.M."/>
            <person name="Mascher T."/>
            <person name="Medema M.H."/>
            <person name="Devos D.P."/>
            <person name="Kaster A.-K."/>
            <person name="Ovreas L."/>
            <person name="Rohde M."/>
            <person name="Galperin M.Y."/>
            <person name="Jogler C."/>
        </authorList>
    </citation>
    <scope>NUCLEOTIDE SEQUENCE [LARGE SCALE GENOMIC DNA]</scope>
    <source>
        <strain evidence="2 3">Q31b</strain>
    </source>
</reference>
<gene>
    <name evidence="2" type="ORF">Q31b_40570</name>
</gene>
<evidence type="ECO:0000256" key="1">
    <source>
        <dbReference type="SAM" id="MobiDB-lite"/>
    </source>
</evidence>
<sequence length="170" mass="18797">MYPSSRSTWSQDLRTTRARPTQCWCLQKASSRYGDGRKVTVASPPTPIAPMGLSSRSTRRGPSAKRSSLRSIPIDRLLSALRQLATVLDRPNLSQPSCRDNAPSNSSIVCLSHIGVDRPCPQMETCPLFNHLAVVVVVPITCTRLSRNARLKVIRQFITANRLSLNLLDS</sequence>
<evidence type="ECO:0000313" key="2">
    <source>
        <dbReference type="EMBL" id="TWU38979.1"/>
    </source>
</evidence>
<dbReference type="EMBL" id="SJPY01000006">
    <property type="protein sequence ID" value="TWU38979.1"/>
    <property type="molecule type" value="Genomic_DNA"/>
</dbReference>
<name>A0A5C6DVX8_9BACT</name>
<organism evidence="2 3">
    <name type="scientific">Novipirellula aureliae</name>
    <dbReference type="NCBI Taxonomy" id="2527966"/>
    <lineage>
        <taxon>Bacteria</taxon>
        <taxon>Pseudomonadati</taxon>
        <taxon>Planctomycetota</taxon>
        <taxon>Planctomycetia</taxon>
        <taxon>Pirellulales</taxon>
        <taxon>Pirellulaceae</taxon>
        <taxon>Novipirellula</taxon>
    </lineage>
</organism>
<proteinExistence type="predicted"/>
<evidence type="ECO:0000313" key="3">
    <source>
        <dbReference type="Proteomes" id="UP000315471"/>
    </source>
</evidence>
<accession>A0A5C6DVX8</accession>
<dbReference type="AlphaFoldDB" id="A0A5C6DVX8"/>
<dbReference type="Proteomes" id="UP000315471">
    <property type="component" value="Unassembled WGS sequence"/>
</dbReference>